<sequence>MMALPLSVALTDDPIKFVNYDGEIAGFAGCVDEGDGIGRVWMLCTEAVEQMPMRLLRGAKIWLDSLPYIMLHNHADPRNKMHLKLLHLLGFKRLSYIPVGPNQLTYVEFAKLCAPQ</sequence>
<gene>
    <name evidence="1" type="ORF">S-CBP2_0037</name>
</gene>
<evidence type="ECO:0000313" key="2">
    <source>
        <dbReference type="Proteomes" id="UP000030041"/>
    </source>
</evidence>
<reference evidence="1 2" key="2">
    <citation type="journal article" date="2015" name="PLoS ONE">
        <title>Comparative Genomic and Phylogenomic Analyses Reveal a Conserved Core Genome Shared by Estuarine and Oceanic Cyanopodoviruses.</title>
        <authorList>
            <person name="Huang S."/>
            <person name="Zhang S."/>
            <person name="Jiao N."/>
            <person name="Chen F."/>
        </authorList>
    </citation>
    <scope>NUCLEOTIDE SEQUENCE [LARGE SCALE GENOMIC DNA]</scope>
</reference>
<dbReference type="KEGG" id="vg:22112063"/>
<dbReference type="GeneID" id="22112063"/>
<evidence type="ECO:0008006" key="3">
    <source>
        <dbReference type="Google" id="ProtNLM"/>
    </source>
</evidence>
<dbReference type="OrthoDB" id="14923at10239"/>
<name>A0A096VL09_9CAUD</name>
<keyword evidence="2" id="KW-1185">Reference proteome</keyword>
<evidence type="ECO:0000313" key="1">
    <source>
        <dbReference type="EMBL" id="AGK86743.1"/>
    </source>
</evidence>
<proteinExistence type="predicted"/>
<reference evidence="2" key="1">
    <citation type="submission" date="2012-12" db="EMBL/GenBank/DDBJ databases">
        <title>Genomics of marine cyanopodoviruses.</title>
        <authorList>
            <person name="Huang S."/>
            <person name="Chen F."/>
        </authorList>
    </citation>
    <scope>NUCLEOTIDE SEQUENCE [LARGE SCALE GENOMIC DNA]</scope>
</reference>
<dbReference type="RefSeq" id="YP_009103145.1">
    <property type="nucleotide sequence ID" value="NC_025455.1"/>
</dbReference>
<dbReference type="Proteomes" id="UP000030041">
    <property type="component" value="Segment"/>
</dbReference>
<organism evidence="1 2">
    <name type="scientific">Synechococcus phage S-CBP2</name>
    <dbReference type="NCBI Taxonomy" id="756277"/>
    <lineage>
        <taxon>Viruses</taxon>
        <taxon>Duplodnaviria</taxon>
        <taxon>Heunggongvirae</taxon>
        <taxon>Uroviricota</taxon>
        <taxon>Caudoviricetes</taxon>
        <taxon>Autographivirales</taxon>
        <taxon>Kembevirus</taxon>
        <taxon>Kembevirus SCBP2</taxon>
    </lineage>
</organism>
<accession>A0A096VL09</accession>
<dbReference type="EMBL" id="KC310806">
    <property type="protein sequence ID" value="AGK86743.1"/>
    <property type="molecule type" value="Genomic_DNA"/>
</dbReference>
<protein>
    <recommendedName>
        <fullName evidence="3">Gp42</fullName>
    </recommendedName>
</protein>